<evidence type="ECO:0000259" key="7">
    <source>
        <dbReference type="PROSITE" id="PS52029"/>
    </source>
</evidence>
<dbReference type="EMBL" id="JAAATX020000006">
    <property type="protein sequence ID" value="MBU9698210.1"/>
    <property type="molecule type" value="Genomic_DNA"/>
</dbReference>
<dbReference type="InterPro" id="IPR005490">
    <property type="entry name" value="LD_TPept_cat_dom"/>
</dbReference>
<keyword evidence="4" id="KW-0573">Peptidoglycan synthesis</keyword>
<evidence type="ECO:0000256" key="6">
    <source>
        <dbReference type="SAM" id="SignalP"/>
    </source>
</evidence>
<feature type="domain" description="L,D-TPase catalytic" evidence="7">
    <location>
        <begin position="71"/>
        <end position="208"/>
    </location>
</feature>
<protein>
    <submittedName>
        <fullName evidence="8">L,D-transpeptidase</fullName>
    </submittedName>
</protein>
<feature type="active site" description="Proton donor/acceptor" evidence="4">
    <location>
        <position position="168"/>
    </location>
</feature>
<feature type="active site" description="Nucleophile" evidence="4">
    <location>
        <position position="184"/>
    </location>
</feature>
<evidence type="ECO:0000256" key="2">
    <source>
        <dbReference type="ARBA" id="ARBA00022676"/>
    </source>
</evidence>
<dbReference type="PANTHER" id="PTHR30582">
    <property type="entry name" value="L,D-TRANSPEPTIDASE"/>
    <property type="match status" value="1"/>
</dbReference>
<dbReference type="CDD" id="cd16913">
    <property type="entry name" value="YkuD_like"/>
    <property type="match status" value="1"/>
</dbReference>
<evidence type="ECO:0000256" key="4">
    <source>
        <dbReference type="PROSITE-ProRule" id="PRU01373"/>
    </source>
</evidence>
<feature type="coiled-coil region" evidence="5">
    <location>
        <begin position="237"/>
        <end position="274"/>
    </location>
</feature>
<keyword evidence="6" id="KW-0732">Signal</keyword>
<name>A0ABS6J367_9RHOB</name>
<organism evidence="8 9">
    <name type="scientific">Paragemmobacter amnigenus</name>
    <dbReference type="NCBI Taxonomy" id="2852097"/>
    <lineage>
        <taxon>Bacteria</taxon>
        <taxon>Pseudomonadati</taxon>
        <taxon>Pseudomonadota</taxon>
        <taxon>Alphaproteobacteria</taxon>
        <taxon>Rhodobacterales</taxon>
        <taxon>Paracoccaceae</taxon>
        <taxon>Paragemmobacter</taxon>
    </lineage>
</organism>
<gene>
    <name evidence="8" type="ORF">GU927_010175</name>
</gene>
<dbReference type="PANTHER" id="PTHR30582:SF24">
    <property type="entry name" value="L,D-TRANSPEPTIDASE ERFK_SRFK-RELATED"/>
    <property type="match status" value="1"/>
</dbReference>
<keyword evidence="2" id="KW-0808">Transferase</keyword>
<comment type="caution">
    <text evidence="8">The sequence shown here is derived from an EMBL/GenBank/DDBJ whole genome shotgun (WGS) entry which is preliminary data.</text>
</comment>
<evidence type="ECO:0000256" key="1">
    <source>
        <dbReference type="ARBA" id="ARBA00005992"/>
    </source>
</evidence>
<dbReference type="InterPro" id="IPR050979">
    <property type="entry name" value="LD-transpeptidase"/>
</dbReference>
<dbReference type="PROSITE" id="PS51257">
    <property type="entry name" value="PROKAR_LIPOPROTEIN"/>
    <property type="match status" value="1"/>
</dbReference>
<dbReference type="Proteomes" id="UP000731907">
    <property type="component" value="Unassembled WGS sequence"/>
</dbReference>
<proteinExistence type="inferred from homology"/>
<evidence type="ECO:0000313" key="9">
    <source>
        <dbReference type="Proteomes" id="UP000731907"/>
    </source>
</evidence>
<keyword evidence="4" id="KW-0133">Cell shape</keyword>
<evidence type="ECO:0000313" key="8">
    <source>
        <dbReference type="EMBL" id="MBU9698210.1"/>
    </source>
</evidence>
<accession>A0ABS6J367</accession>
<keyword evidence="5" id="KW-0175">Coiled coil</keyword>
<keyword evidence="4" id="KW-0961">Cell wall biogenesis/degradation</keyword>
<reference evidence="8 9" key="1">
    <citation type="submission" date="2021-06" db="EMBL/GenBank/DDBJ databases">
        <title>Rhodobacteraceae bacterium strain HSP-20.</title>
        <authorList>
            <person name="Chen W.-M."/>
        </authorList>
    </citation>
    <scope>NUCLEOTIDE SEQUENCE [LARGE SCALE GENOMIC DNA]</scope>
    <source>
        <strain evidence="8 9">HSP-20</strain>
    </source>
</reference>
<sequence length="310" mass="33410">MIRLTAFAALLGLAACAGAPQTESIPPEAQVPAHYQAVQDGEYLIPAVEPLHLFGTNPRTEVAYAGDEKPGTIVVDTYARVLYHVQEGGKATRYGIAVGREGISFRGTGYVGRKQEWPSWTPTANMVRTRPDLYAAYAGGLPGGLENPLGARALYLYRGGRDTMFRVHGTIDNASIGRATSAGCIRLFNQDAIHLFENAEVGDRIVVRTLEQSLAAEGPYMDDAYGRAVPDTPENRAQLEADKIAIAEAEAKRIEDERLAAEAAAKQAEKDERRRLRICRNRGIDEAECPTLDELTGETVAEAAAAPAAG</sequence>
<evidence type="ECO:0000256" key="5">
    <source>
        <dbReference type="SAM" id="Coils"/>
    </source>
</evidence>
<keyword evidence="3" id="KW-0378">Hydrolase</keyword>
<comment type="pathway">
    <text evidence="4">Cell wall biogenesis; peptidoglycan biosynthesis.</text>
</comment>
<evidence type="ECO:0000256" key="3">
    <source>
        <dbReference type="ARBA" id="ARBA00022801"/>
    </source>
</evidence>
<keyword evidence="9" id="KW-1185">Reference proteome</keyword>
<keyword evidence="2" id="KW-0328">Glycosyltransferase</keyword>
<dbReference type="RefSeq" id="WP_217765585.1">
    <property type="nucleotide sequence ID" value="NZ_JAAATX020000006.1"/>
</dbReference>
<feature type="signal peptide" evidence="6">
    <location>
        <begin position="1"/>
        <end position="19"/>
    </location>
</feature>
<dbReference type="PROSITE" id="PS52029">
    <property type="entry name" value="LD_TPASE"/>
    <property type="match status" value="1"/>
</dbReference>
<dbReference type="Pfam" id="PF03734">
    <property type="entry name" value="YkuD"/>
    <property type="match status" value="1"/>
</dbReference>
<feature type="chain" id="PRO_5046307967" evidence="6">
    <location>
        <begin position="20"/>
        <end position="310"/>
    </location>
</feature>
<comment type="similarity">
    <text evidence="1">Belongs to the YkuD family.</text>
</comment>